<reference evidence="14 15" key="1">
    <citation type="submission" date="2018-05" db="EMBL/GenBank/DDBJ databases">
        <title>Genomic Encyclopedia of Archaeal and Bacterial Type Strains, Phase II (KMG-II): from individual species to whole genera.</title>
        <authorList>
            <person name="Goeker M."/>
        </authorList>
    </citation>
    <scope>NUCLEOTIDE SEQUENCE [LARGE SCALE GENOMIC DNA]</scope>
    <source>
        <strain evidence="14 15">DSM 22214</strain>
    </source>
</reference>
<dbReference type="Proteomes" id="UP000245489">
    <property type="component" value="Unassembled WGS sequence"/>
</dbReference>
<dbReference type="GO" id="GO:0005524">
    <property type="term" value="F:ATP binding"/>
    <property type="evidence" value="ECO:0007669"/>
    <property type="project" value="UniProtKB-KW"/>
</dbReference>
<feature type="transmembrane region" description="Helical" evidence="10">
    <location>
        <begin position="172"/>
        <end position="194"/>
    </location>
</feature>
<feature type="transmembrane region" description="Helical" evidence="10">
    <location>
        <begin position="283"/>
        <end position="306"/>
    </location>
</feature>
<dbReference type="OrthoDB" id="9769115at2"/>
<evidence type="ECO:0000256" key="7">
    <source>
        <dbReference type="ARBA" id="ARBA00022840"/>
    </source>
</evidence>
<dbReference type="PANTHER" id="PTHR43394">
    <property type="entry name" value="ATP-DEPENDENT PERMEASE MDL1, MITOCHONDRIAL"/>
    <property type="match status" value="1"/>
</dbReference>
<evidence type="ECO:0000256" key="10">
    <source>
        <dbReference type="SAM" id="Phobius"/>
    </source>
</evidence>
<gene>
    <name evidence="14" type="ORF">LV89_04419</name>
</gene>
<organism evidence="14 15">
    <name type="scientific">Arcicella aurantiaca</name>
    <dbReference type="NCBI Taxonomy" id="591202"/>
    <lineage>
        <taxon>Bacteria</taxon>
        <taxon>Pseudomonadati</taxon>
        <taxon>Bacteroidota</taxon>
        <taxon>Cytophagia</taxon>
        <taxon>Cytophagales</taxon>
        <taxon>Flectobacillaceae</taxon>
        <taxon>Arcicella</taxon>
    </lineage>
</organism>
<dbReference type="Pfam" id="PF00664">
    <property type="entry name" value="ABC_membrane"/>
    <property type="match status" value="1"/>
</dbReference>
<dbReference type="Gene3D" id="3.40.50.300">
    <property type="entry name" value="P-loop containing nucleotide triphosphate hydrolases"/>
    <property type="match status" value="1"/>
</dbReference>
<dbReference type="SMART" id="SM00382">
    <property type="entry name" value="AAA"/>
    <property type="match status" value="1"/>
</dbReference>
<evidence type="ECO:0000259" key="12">
    <source>
        <dbReference type="PROSITE" id="PS50929"/>
    </source>
</evidence>
<dbReference type="RefSeq" id="WP_109745075.1">
    <property type="nucleotide sequence ID" value="NZ_QGGO01000036.1"/>
</dbReference>
<dbReference type="PANTHER" id="PTHR43394:SF1">
    <property type="entry name" value="ATP-BINDING CASSETTE SUB-FAMILY B MEMBER 10, MITOCHONDRIAL"/>
    <property type="match status" value="1"/>
</dbReference>
<dbReference type="SUPFAM" id="SSF52540">
    <property type="entry name" value="P-loop containing nucleoside triphosphate hydrolases"/>
    <property type="match status" value="1"/>
</dbReference>
<dbReference type="GO" id="GO:0008233">
    <property type="term" value="F:peptidase activity"/>
    <property type="evidence" value="ECO:0007669"/>
    <property type="project" value="InterPro"/>
</dbReference>
<feature type="transmembrane region" description="Helical" evidence="10">
    <location>
        <begin position="206"/>
        <end position="223"/>
    </location>
</feature>
<evidence type="ECO:0000259" key="13">
    <source>
        <dbReference type="PROSITE" id="PS50990"/>
    </source>
</evidence>
<dbReference type="GO" id="GO:0005886">
    <property type="term" value="C:plasma membrane"/>
    <property type="evidence" value="ECO:0007669"/>
    <property type="project" value="UniProtKB-SubCell"/>
</dbReference>
<dbReference type="Gene3D" id="1.20.1560.10">
    <property type="entry name" value="ABC transporter type 1, transmembrane domain"/>
    <property type="match status" value="1"/>
</dbReference>
<keyword evidence="7 14" id="KW-0067">ATP-binding</keyword>
<feature type="transmembrane region" description="Helical" evidence="10">
    <location>
        <begin position="312"/>
        <end position="331"/>
    </location>
</feature>
<keyword evidence="6" id="KW-0378">Hydrolase</keyword>
<keyword evidence="4 10" id="KW-0812">Transmembrane</keyword>
<dbReference type="EMBL" id="QGGO01000036">
    <property type="protein sequence ID" value="PWK17318.1"/>
    <property type="molecule type" value="Genomic_DNA"/>
</dbReference>
<dbReference type="PROSITE" id="PS50893">
    <property type="entry name" value="ABC_TRANSPORTER_2"/>
    <property type="match status" value="1"/>
</dbReference>
<evidence type="ECO:0000256" key="1">
    <source>
        <dbReference type="ARBA" id="ARBA00004651"/>
    </source>
</evidence>
<evidence type="ECO:0000256" key="8">
    <source>
        <dbReference type="ARBA" id="ARBA00022989"/>
    </source>
</evidence>
<evidence type="ECO:0000313" key="14">
    <source>
        <dbReference type="EMBL" id="PWK17318.1"/>
    </source>
</evidence>
<evidence type="ECO:0000256" key="4">
    <source>
        <dbReference type="ARBA" id="ARBA00022692"/>
    </source>
</evidence>
<dbReference type="InterPro" id="IPR027417">
    <property type="entry name" value="P-loop_NTPase"/>
</dbReference>
<keyword evidence="15" id="KW-1185">Reference proteome</keyword>
<sequence length="730" mass="82294">MPSFPFFKQFDTMDCGPTCLRMIAKHFGKNYSLQTLREKSGINKEGVSMAGIGMAAEYIGFRTLVAKVSFEKLVSDAPLPFIAHWKQNHFVVVHAIKKDKVFVADPGVGLVEYSIKDFKTNWVSSQNNANEPTGIVMLFETTPKFFLNDEDKQDSGLSFKYIFNYLFTYKSLLMQIAWGLLMGGALQLILPFLTQSIIDIGINTRNLSFINLILIGQFVLYFGRSVVEFIRGWIFLHIGSRINISILSDFFIKLLRLPISYFDTKFQGDLLQRIGDHEKIESFLTNTVISTIYGLFNFIIFSIVLSIFSGKIFLMFLGGSILYVLWIWLFLNQRKILNNRSFEIAAKSQTATLQIIDGIQEIKLTNSEQQKRWDWENIQASLFRLNMKGLGLSQIQSAGALFINEGKNILITYLTARAVIEGEMTLGMILSVGYILGMLNGPIEQFIHFIQDYQDAKLSLERLNDIHKVEDEEPLGKQRSVQLSTNKTLAFTSVSFKYPGTSRNILDNIDFVIPQGKTTAIVGSSGSGKTTILKLLLKFYQPSQGQIIAGNTFLSGINHNYWRSRCGAVLQDGFVFSDTIARNIAVGEDFVELNRLNHAAQVANIAEFIEGLPLGYNTKIGAEGNGLSQGQKQRLLIARAVYKDPDYIFFDEATNALDANNEKIIMENLTEFFKGKTVIVVAHRLSTVKNADQIVVLEQGRIVEKGTHEQLTNLRGYYYSLVKNQLELGN</sequence>
<feature type="domain" description="Peptidase C39" evidence="13">
    <location>
        <begin position="9"/>
        <end position="129"/>
    </location>
</feature>
<keyword evidence="9 10" id="KW-0472">Membrane</keyword>
<dbReference type="InterPro" id="IPR003439">
    <property type="entry name" value="ABC_transporter-like_ATP-bd"/>
</dbReference>
<protein>
    <submittedName>
        <fullName evidence="14">ATP-binding cassette subfamily B protein</fullName>
    </submittedName>
</protein>
<dbReference type="InterPro" id="IPR036640">
    <property type="entry name" value="ABC1_TM_sf"/>
</dbReference>
<dbReference type="InterPro" id="IPR005074">
    <property type="entry name" value="Peptidase_C39"/>
</dbReference>
<dbReference type="InterPro" id="IPR011527">
    <property type="entry name" value="ABC1_TM_dom"/>
</dbReference>
<dbReference type="PROSITE" id="PS00211">
    <property type="entry name" value="ABC_TRANSPORTER_1"/>
    <property type="match status" value="1"/>
</dbReference>
<dbReference type="FunFam" id="3.40.50.300:FF:000299">
    <property type="entry name" value="ABC transporter ATP-binding protein/permease"/>
    <property type="match status" value="1"/>
</dbReference>
<dbReference type="GO" id="GO:0015421">
    <property type="term" value="F:ABC-type oligopeptide transporter activity"/>
    <property type="evidence" value="ECO:0007669"/>
    <property type="project" value="TreeGrafter"/>
</dbReference>
<dbReference type="PROSITE" id="PS50990">
    <property type="entry name" value="PEPTIDASE_C39"/>
    <property type="match status" value="1"/>
</dbReference>
<feature type="domain" description="ABC transmembrane type-1" evidence="12">
    <location>
        <begin position="180"/>
        <end position="455"/>
    </location>
</feature>
<keyword evidence="3" id="KW-1003">Cell membrane</keyword>
<comment type="caution">
    <text evidence="14">The sequence shown here is derived from an EMBL/GenBank/DDBJ whole genome shotgun (WGS) entry which is preliminary data.</text>
</comment>
<dbReference type="InterPro" id="IPR039421">
    <property type="entry name" value="Type_1_exporter"/>
</dbReference>
<accession>A0A316DI51</accession>
<dbReference type="Pfam" id="PF00005">
    <property type="entry name" value="ABC_tran"/>
    <property type="match status" value="1"/>
</dbReference>
<evidence type="ECO:0000256" key="9">
    <source>
        <dbReference type="ARBA" id="ARBA00023136"/>
    </source>
</evidence>
<dbReference type="CDD" id="cd18571">
    <property type="entry name" value="ABC_6TM_peptidase_like"/>
    <property type="match status" value="1"/>
</dbReference>
<dbReference type="CDD" id="cd02418">
    <property type="entry name" value="Peptidase_C39B"/>
    <property type="match status" value="1"/>
</dbReference>
<dbReference type="AlphaFoldDB" id="A0A316DI51"/>
<evidence type="ECO:0000313" key="15">
    <source>
        <dbReference type="Proteomes" id="UP000245489"/>
    </source>
</evidence>
<dbReference type="InterPro" id="IPR017871">
    <property type="entry name" value="ABC_transporter-like_CS"/>
</dbReference>
<dbReference type="Pfam" id="PF03412">
    <property type="entry name" value="Peptidase_C39"/>
    <property type="match status" value="1"/>
</dbReference>
<evidence type="ECO:0000259" key="11">
    <source>
        <dbReference type="PROSITE" id="PS50893"/>
    </source>
</evidence>
<keyword evidence="2" id="KW-0813">Transport</keyword>
<dbReference type="InterPro" id="IPR003593">
    <property type="entry name" value="AAA+_ATPase"/>
</dbReference>
<feature type="domain" description="ABC transporter" evidence="11">
    <location>
        <begin position="489"/>
        <end position="724"/>
    </location>
</feature>
<keyword evidence="5" id="KW-0547">Nucleotide-binding</keyword>
<evidence type="ECO:0000256" key="2">
    <source>
        <dbReference type="ARBA" id="ARBA00022448"/>
    </source>
</evidence>
<comment type="subcellular location">
    <subcellularLocation>
        <location evidence="1">Cell membrane</location>
        <topology evidence="1">Multi-pass membrane protein</topology>
    </subcellularLocation>
</comment>
<evidence type="ECO:0000256" key="6">
    <source>
        <dbReference type="ARBA" id="ARBA00022801"/>
    </source>
</evidence>
<keyword evidence="8 10" id="KW-1133">Transmembrane helix</keyword>
<name>A0A316DI51_9BACT</name>
<dbReference type="PROSITE" id="PS50929">
    <property type="entry name" value="ABC_TM1F"/>
    <property type="match status" value="1"/>
</dbReference>
<evidence type="ECO:0000256" key="5">
    <source>
        <dbReference type="ARBA" id="ARBA00022741"/>
    </source>
</evidence>
<dbReference type="SUPFAM" id="SSF90123">
    <property type="entry name" value="ABC transporter transmembrane region"/>
    <property type="match status" value="1"/>
</dbReference>
<dbReference type="Gene3D" id="3.90.70.10">
    <property type="entry name" value="Cysteine proteinases"/>
    <property type="match status" value="1"/>
</dbReference>
<evidence type="ECO:0000256" key="3">
    <source>
        <dbReference type="ARBA" id="ARBA00022475"/>
    </source>
</evidence>
<dbReference type="GO" id="GO:0006508">
    <property type="term" value="P:proteolysis"/>
    <property type="evidence" value="ECO:0007669"/>
    <property type="project" value="InterPro"/>
</dbReference>
<dbReference type="GO" id="GO:0016887">
    <property type="term" value="F:ATP hydrolysis activity"/>
    <property type="evidence" value="ECO:0007669"/>
    <property type="project" value="InterPro"/>
</dbReference>
<proteinExistence type="predicted"/>